<keyword evidence="2" id="KW-1185">Reference proteome</keyword>
<sequence>MLSLLNKVHFSKTKKSPVSKTTVSVTLVDNQGWIGKDILGRVSPTISPTEPFAFKPTEILLFALGSSSSNQLRSLLLGHGVKPVEIHTYVKGNFVLHPKPRFDSIDVKFDVRSPGLSQKDLDEMVHKVQAQLCPVSQLLQNPVVIKRID</sequence>
<reference evidence="1 2" key="1">
    <citation type="submission" date="2024-04" db="EMBL/GenBank/DDBJ databases">
        <title>Tritrichomonas musculus Genome.</title>
        <authorList>
            <person name="Alves-Ferreira E."/>
            <person name="Grigg M."/>
            <person name="Lorenzi H."/>
            <person name="Galac M."/>
        </authorList>
    </citation>
    <scope>NUCLEOTIDE SEQUENCE [LARGE SCALE GENOMIC DNA]</scope>
    <source>
        <strain evidence="1 2">EAF2021</strain>
    </source>
</reference>
<dbReference type="EMBL" id="JAPFFF010000031">
    <property type="protein sequence ID" value="KAK8844991.1"/>
    <property type="molecule type" value="Genomic_DNA"/>
</dbReference>
<proteinExistence type="predicted"/>
<name>A0ABR2HDA2_9EUKA</name>
<evidence type="ECO:0000313" key="2">
    <source>
        <dbReference type="Proteomes" id="UP001470230"/>
    </source>
</evidence>
<gene>
    <name evidence="1" type="ORF">M9Y10_021164</name>
</gene>
<dbReference type="Pfam" id="PF02566">
    <property type="entry name" value="OsmC"/>
    <property type="match status" value="1"/>
</dbReference>
<dbReference type="PANTHER" id="PTHR34352:SF1">
    <property type="entry name" value="PROTEIN YHFA"/>
    <property type="match status" value="1"/>
</dbReference>
<organism evidence="1 2">
    <name type="scientific">Tritrichomonas musculus</name>
    <dbReference type="NCBI Taxonomy" id="1915356"/>
    <lineage>
        <taxon>Eukaryota</taxon>
        <taxon>Metamonada</taxon>
        <taxon>Parabasalia</taxon>
        <taxon>Tritrichomonadida</taxon>
        <taxon>Tritrichomonadidae</taxon>
        <taxon>Tritrichomonas</taxon>
    </lineage>
</organism>
<evidence type="ECO:0000313" key="1">
    <source>
        <dbReference type="EMBL" id="KAK8844991.1"/>
    </source>
</evidence>
<protein>
    <recommendedName>
        <fullName evidence="3">OsmC-like protein</fullName>
    </recommendedName>
</protein>
<dbReference type="InterPro" id="IPR003718">
    <property type="entry name" value="OsmC/Ohr_fam"/>
</dbReference>
<accession>A0ABR2HDA2</accession>
<dbReference type="InterPro" id="IPR015946">
    <property type="entry name" value="KH_dom-like_a/b"/>
</dbReference>
<comment type="caution">
    <text evidence="1">The sequence shown here is derived from an EMBL/GenBank/DDBJ whole genome shotgun (WGS) entry which is preliminary data.</text>
</comment>
<evidence type="ECO:0008006" key="3">
    <source>
        <dbReference type="Google" id="ProtNLM"/>
    </source>
</evidence>
<dbReference type="Proteomes" id="UP001470230">
    <property type="component" value="Unassembled WGS sequence"/>
</dbReference>
<dbReference type="Gene3D" id="3.30.300.20">
    <property type="match status" value="1"/>
</dbReference>
<dbReference type="PANTHER" id="PTHR34352">
    <property type="entry name" value="PROTEIN YHFA"/>
    <property type="match status" value="1"/>
</dbReference>
<dbReference type="SUPFAM" id="SSF82784">
    <property type="entry name" value="OsmC-like"/>
    <property type="match status" value="1"/>
</dbReference>
<dbReference type="InterPro" id="IPR036102">
    <property type="entry name" value="OsmC/Ohrsf"/>
</dbReference>